<evidence type="ECO:0000256" key="3">
    <source>
        <dbReference type="ARBA" id="ARBA00011738"/>
    </source>
</evidence>
<dbReference type="InterPro" id="IPR021179">
    <property type="entry name" value="Mercury_reductase_MerA"/>
</dbReference>
<dbReference type="GO" id="GO:0016152">
    <property type="term" value="F:mercury (II) reductase (NADP+) activity"/>
    <property type="evidence" value="ECO:0007669"/>
    <property type="project" value="UniProtKB-EC"/>
</dbReference>
<keyword evidence="8" id="KW-0479">Metal-binding</keyword>
<feature type="domain" description="FAD/NAD(P)-binding" evidence="19">
    <location>
        <begin position="6"/>
        <end position="327"/>
    </location>
</feature>
<dbReference type="Pfam" id="PF07992">
    <property type="entry name" value="Pyr_redox_2"/>
    <property type="match status" value="1"/>
</dbReference>
<evidence type="ECO:0000256" key="6">
    <source>
        <dbReference type="ARBA" id="ARBA00022466"/>
    </source>
</evidence>
<dbReference type="Gene3D" id="3.30.390.30">
    <property type="match status" value="1"/>
</dbReference>
<name>Q97C54_THEVO</name>
<dbReference type="InterPro" id="IPR023753">
    <property type="entry name" value="FAD/NAD-binding_dom"/>
</dbReference>
<keyword evidence="9 17" id="KW-0274">FAD</keyword>
<dbReference type="KEGG" id="tvo:TVG0264489"/>
<comment type="similarity">
    <text evidence="2 17">Belongs to the class-I pyridine nucleotide-disulfide oxidoreductase family.</text>
</comment>
<evidence type="ECO:0000256" key="13">
    <source>
        <dbReference type="ARBA" id="ARBA00023157"/>
    </source>
</evidence>
<dbReference type="SUPFAM" id="SSF51905">
    <property type="entry name" value="FAD/NAD(P)-binding domain"/>
    <property type="match status" value="1"/>
</dbReference>
<evidence type="ECO:0000256" key="8">
    <source>
        <dbReference type="ARBA" id="ARBA00022723"/>
    </source>
</evidence>
<feature type="domain" description="Pyridine nucleotide-disulphide oxidoreductase dimerisation" evidence="18">
    <location>
        <begin position="347"/>
        <end position="454"/>
    </location>
</feature>
<accession>Q97C54</accession>
<evidence type="ECO:0000256" key="15">
    <source>
        <dbReference type="ARBA" id="ARBA00031725"/>
    </source>
</evidence>
<evidence type="ECO:0000256" key="14">
    <source>
        <dbReference type="ARBA" id="ARBA00023284"/>
    </source>
</evidence>
<evidence type="ECO:0000256" key="2">
    <source>
        <dbReference type="ARBA" id="ARBA00007532"/>
    </source>
</evidence>
<dbReference type="GO" id="GO:0003955">
    <property type="term" value="F:NAD(P)H dehydrogenase (quinone) activity"/>
    <property type="evidence" value="ECO:0007669"/>
    <property type="project" value="TreeGrafter"/>
</dbReference>
<dbReference type="PANTHER" id="PTHR43014:SF4">
    <property type="entry name" value="PYRIDINE NUCLEOTIDE-DISULFIDE OXIDOREDUCTASE RCLA-RELATED"/>
    <property type="match status" value="1"/>
</dbReference>
<dbReference type="GO" id="GO:0050661">
    <property type="term" value="F:NADP binding"/>
    <property type="evidence" value="ECO:0007669"/>
    <property type="project" value="InterPro"/>
</dbReference>
<dbReference type="eggNOG" id="arCOG01068">
    <property type="taxonomic scope" value="Archaea"/>
</dbReference>
<reference evidence="20 21" key="1">
    <citation type="journal article" date="1999" name="Proc. Jpn. Acad.">
        <title>Determination of the complete genomic DNA sequence of Thermoplasma volvanium GSS1.</title>
        <authorList>
            <person name="Kawashima T."/>
            <person name="Yamamoto Y."/>
            <person name="Aramaki H."/>
            <person name="Nunoshiba T."/>
            <person name="Kawamoto T."/>
            <person name="Watanabe K."/>
            <person name="Yamazaki M."/>
            <person name="Kanehori K."/>
            <person name="Amano N."/>
            <person name="Ohya Y."/>
            <person name="Makino K."/>
            <person name="Suzuki M."/>
        </authorList>
    </citation>
    <scope>NUCLEOTIDE SEQUENCE [LARGE SCALE GENOMIC DNA]</scope>
    <source>
        <strain evidence="21">ATCC 51530 / DSM 4299 / JCM 9571 / NBRC 15438 / GSS1</strain>
    </source>
</reference>
<dbReference type="GeneID" id="1440767"/>
<evidence type="ECO:0000259" key="19">
    <source>
        <dbReference type="Pfam" id="PF07992"/>
    </source>
</evidence>
<comment type="catalytic activity">
    <reaction evidence="16">
        <text>Hg + NADP(+) + H(+) = Hg(2+) + NADPH</text>
        <dbReference type="Rhea" id="RHEA:23856"/>
        <dbReference type="ChEBI" id="CHEBI:15378"/>
        <dbReference type="ChEBI" id="CHEBI:16170"/>
        <dbReference type="ChEBI" id="CHEBI:16793"/>
        <dbReference type="ChEBI" id="CHEBI:57783"/>
        <dbReference type="ChEBI" id="CHEBI:58349"/>
        <dbReference type="EC" id="1.16.1.1"/>
    </reaction>
</comment>
<evidence type="ECO:0000256" key="17">
    <source>
        <dbReference type="RuleBase" id="RU003691"/>
    </source>
</evidence>
<dbReference type="PIRSF" id="PIRSF000350">
    <property type="entry name" value="Mercury_reductase_MerA"/>
    <property type="match status" value="1"/>
</dbReference>
<evidence type="ECO:0000256" key="16">
    <source>
        <dbReference type="ARBA" id="ARBA00048984"/>
    </source>
</evidence>
<organism evidence="20 21">
    <name type="scientific">Thermoplasma volcanium (strain ATCC 51530 / DSM 4299 / JCM 9571 / NBRC 15438 / GSS1)</name>
    <dbReference type="NCBI Taxonomy" id="273116"/>
    <lineage>
        <taxon>Archaea</taxon>
        <taxon>Methanobacteriati</taxon>
        <taxon>Thermoplasmatota</taxon>
        <taxon>Thermoplasmata</taxon>
        <taxon>Thermoplasmatales</taxon>
        <taxon>Thermoplasmataceae</taxon>
        <taxon>Thermoplasma</taxon>
    </lineage>
</organism>
<evidence type="ECO:0000256" key="12">
    <source>
        <dbReference type="ARBA" id="ARBA00023002"/>
    </source>
</evidence>
<evidence type="ECO:0000256" key="11">
    <source>
        <dbReference type="ARBA" id="ARBA00022914"/>
    </source>
</evidence>
<dbReference type="NCBIfam" id="TIGR02053">
    <property type="entry name" value="MerA"/>
    <property type="match status" value="1"/>
</dbReference>
<dbReference type="PROSITE" id="PS00076">
    <property type="entry name" value="PYRIDINE_REDOX_1"/>
    <property type="match status" value="1"/>
</dbReference>
<dbReference type="Proteomes" id="UP000001017">
    <property type="component" value="Chromosome"/>
</dbReference>
<dbReference type="GO" id="GO:0050660">
    <property type="term" value="F:flavin adenine dinucleotide binding"/>
    <property type="evidence" value="ECO:0007669"/>
    <property type="project" value="InterPro"/>
</dbReference>
<keyword evidence="21" id="KW-1185">Reference proteome</keyword>
<keyword evidence="11" id="KW-0476">Mercury</keyword>
<dbReference type="GO" id="GO:0045340">
    <property type="term" value="F:mercury ion binding"/>
    <property type="evidence" value="ECO:0007669"/>
    <property type="project" value="InterPro"/>
</dbReference>
<dbReference type="PhylomeDB" id="Q97C54"/>
<dbReference type="HOGENOM" id="CLU_016755_1_1_2"/>
<gene>
    <name evidence="20" type="ORF">TVG0264489</name>
</gene>
<dbReference type="Gene3D" id="3.50.50.60">
    <property type="entry name" value="FAD/NAD(P)-binding domain"/>
    <property type="match status" value="2"/>
</dbReference>
<evidence type="ECO:0000256" key="10">
    <source>
        <dbReference type="ARBA" id="ARBA00022857"/>
    </source>
</evidence>
<dbReference type="InterPro" id="IPR001100">
    <property type="entry name" value="Pyr_nuc-diS_OxRdtase"/>
</dbReference>
<dbReference type="Pfam" id="PF02852">
    <property type="entry name" value="Pyr_redox_dim"/>
    <property type="match status" value="1"/>
</dbReference>
<comment type="subunit">
    <text evidence="3">Homodimer.</text>
</comment>
<dbReference type="InterPro" id="IPR016156">
    <property type="entry name" value="FAD/NAD-linked_Rdtase_dimer_sf"/>
</dbReference>
<dbReference type="GO" id="GO:0016668">
    <property type="term" value="F:oxidoreductase activity, acting on a sulfur group of donors, NAD(P) as acceptor"/>
    <property type="evidence" value="ECO:0007669"/>
    <property type="project" value="InterPro"/>
</dbReference>
<sequence length="471" mass="51011">MLSEKYDLVIVGRGAAAFSAAIRASEITSGQARIAMVGNGPLGGTCVNTGCVPSKLLISISNSFQNSLKPRYPGLPSVERPPETEVIMDFIRESVHGERKKKYEDVVESYENIDLYTGTAVFTGEKEILVDSSHSLFGYNVLIATGSRPYVPGIKGLNETSYITTDSVWELKHVPASIAILGGGAVGVEIGQALSRLGSEVHIIEVSNQILPGIPADMASIIERSLREDGMVINTSTSVDEVSGGEGKKYLKLNGTNINDTLEVEEILVATGRAPNIDLALEKTGVKYSKRGIAVDEYLRTSNRKIYAAGDVVDQKYKLETLAAREGFISAENMFNHAMRTIDIFNVPFAVFCSPGYASVGYTQDEATKAGIKTEARRISTKDVASERIHANREGIINIVAEADTKEIVGVQIVAENAPELINEASAILSKRFKTDDLINTVHVFPTENEGLKLATQSFSRDITMMSCCME</sequence>
<evidence type="ECO:0000256" key="7">
    <source>
        <dbReference type="ARBA" id="ARBA00022630"/>
    </source>
</evidence>
<reference evidence="20 21" key="2">
    <citation type="journal article" date="2000" name="Proc. Natl. Acad. Sci. U.S.A.">
        <title>Archaeal adaptation to higher temperatures revealed by genomic sequence of Thermoplasma volcanium.</title>
        <authorList>
            <person name="Kawashima T."/>
            <person name="Amano N."/>
            <person name="Koike H."/>
            <person name="Makino S."/>
            <person name="Higuchi S."/>
            <person name="Kawashima-Ohya Y."/>
            <person name="Watanabe K."/>
            <person name="Yamazaki M."/>
            <person name="Kanehori K."/>
            <person name="Kawamoto T."/>
            <person name="Nunoshiba T."/>
            <person name="Yamamoto Y."/>
            <person name="Aramaki H."/>
            <person name="Makino K."/>
            <person name="Suzuki M."/>
        </authorList>
    </citation>
    <scope>NUCLEOTIDE SEQUENCE [LARGE SCALE GENOMIC DNA]</scope>
    <source>
        <strain evidence="21">ATCC 51530 / DSM 4299 / JCM 9571 / NBRC 15438 / GSS1</strain>
    </source>
</reference>
<keyword evidence="6" id="KW-0475">Mercuric resistance</keyword>
<evidence type="ECO:0000256" key="4">
    <source>
        <dbReference type="ARBA" id="ARBA00012661"/>
    </source>
</evidence>
<protein>
    <recommendedName>
        <fullName evidence="5">Mercuric reductase</fullName>
        <ecNumber evidence="4">1.16.1.1</ecNumber>
    </recommendedName>
    <alternativeName>
        <fullName evidence="15">Hg(II) reductase</fullName>
    </alternativeName>
</protein>
<dbReference type="PaxDb" id="273116-14324465"/>
<dbReference type="AlphaFoldDB" id="Q97C54"/>
<dbReference type="SUPFAM" id="SSF55424">
    <property type="entry name" value="FAD/NAD-linked reductases, dimerisation (C-terminal) domain"/>
    <property type="match status" value="1"/>
</dbReference>
<dbReference type="EC" id="1.16.1.1" evidence="4"/>
<keyword evidence="12 17" id="KW-0560">Oxidoreductase</keyword>
<proteinExistence type="inferred from homology"/>
<dbReference type="PRINTS" id="PR00368">
    <property type="entry name" value="FADPNR"/>
</dbReference>
<dbReference type="EMBL" id="BA000011">
    <property type="protein sequence ID" value="BAB59393.1"/>
    <property type="molecule type" value="Genomic_DNA"/>
</dbReference>
<keyword evidence="7 17" id="KW-0285">Flavoprotein</keyword>
<dbReference type="InterPro" id="IPR004099">
    <property type="entry name" value="Pyr_nucl-diS_OxRdtase_dimer"/>
</dbReference>
<dbReference type="STRING" id="273116.gene:9381023"/>
<keyword evidence="13" id="KW-1015">Disulfide bond</keyword>
<evidence type="ECO:0000313" key="20">
    <source>
        <dbReference type="EMBL" id="BAB59393.1"/>
    </source>
</evidence>
<dbReference type="PANTHER" id="PTHR43014">
    <property type="entry name" value="MERCURIC REDUCTASE"/>
    <property type="match status" value="1"/>
</dbReference>
<evidence type="ECO:0000259" key="18">
    <source>
        <dbReference type="Pfam" id="PF02852"/>
    </source>
</evidence>
<keyword evidence="10" id="KW-0521">NADP</keyword>
<evidence type="ECO:0000256" key="9">
    <source>
        <dbReference type="ARBA" id="ARBA00022827"/>
    </source>
</evidence>
<evidence type="ECO:0000313" key="21">
    <source>
        <dbReference type="Proteomes" id="UP000001017"/>
    </source>
</evidence>
<dbReference type="GO" id="GO:0050787">
    <property type="term" value="P:detoxification of mercury ion"/>
    <property type="evidence" value="ECO:0007669"/>
    <property type="project" value="InterPro"/>
</dbReference>
<evidence type="ECO:0000256" key="1">
    <source>
        <dbReference type="ARBA" id="ARBA00001974"/>
    </source>
</evidence>
<keyword evidence="14 17" id="KW-0676">Redox-active center</keyword>
<dbReference type="RefSeq" id="WP_010916509.1">
    <property type="nucleotide sequence ID" value="NC_002689.2"/>
</dbReference>
<comment type="cofactor">
    <cofactor evidence="1">
        <name>FAD</name>
        <dbReference type="ChEBI" id="CHEBI:57692"/>
    </cofactor>
</comment>
<evidence type="ECO:0000256" key="5">
    <source>
        <dbReference type="ARBA" id="ARBA00014791"/>
    </source>
</evidence>
<dbReference type="InterPro" id="IPR012999">
    <property type="entry name" value="Pyr_OxRdtase_I_AS"/>
</dbReference>
<dbReference type="PRINTS" id="PR00411">
    <property type="entry name" value="PNDRDTASEI"/>
</dbReference>
<dbReference type="InterPro" id="IPR036188">
    <property type="entry name" value="FAD/NAD-bd_sf"/>
</dbReference>